<gene>
    <name evidence="2" type="ORF">EMPS_08064</name>
</gene>
<proteinExistence type="predicted"/>
<dbReference type="OrthoDB" id="2344327at2759"/>
<feature type="transmembrane region" description="Helical" evidence="1">
    <location>
        <begin position="142"/>
        <end position="161"/>
    </location>
</feature>
<reference evidence="2" key="2">
    <citation type="journal article" date="2022" name="Microbiol. Resour. Announc.">
        <title>Whole-Genome Sequence of Entomortierella parvispora E1425, a Mucoromycotan Fungus Associated with Burkholderiaceae-Related Endosymbiotic Bacteria.</title>
        <authorList>
            <person name="Herlambang A."/>
            <person name="Guo Y."/>
            <person name="Takashima Y."/>
            <person name="Narisawa K."/>
            <person name="Ohta H."/>
            <person name="Nishizawa T."/>
        </authorList>
    </citation>
    <scope>NUCLEOTIDE SEQUENCE</scope>
    <source>
        <strain evidence="2">E1425</strain>
    </source>
</reference>
<accession>A0A9P3HFL9</accession>
<evidence type="ECO:0000313" key="3">
    <source>
        <dbReference type="Proteomes" id="UP000827284"/>
    </source>
</evidence>
<sequence length="177" mass="18832">MAFTGQSGLLKFGFILSVLLFILGLVCVGTLVKNIRASFVGYSVCFLFNTSDGYSAYKTGPCNFAIADSALITIAGAVFFGLDWITWKKSENYKGKRASLAALIISSVMCVLSFCGAIVVYLGAKKTVSSSGCTNCDANPAVYTGAGCAAVSGVIFAIYGISEYAQYRRRHVNGDKW</sequence>
<organism evidence="2 3">
    <name type="scientific">Entomortierella parvispora</name>
    <dbReference type="NCBI Taxonomy" id="205924"/>
    <lineage>
        <taxon>Eukaryota</taxon>
        <taxon>Fungi</taxon>
        <taxon>Fungi incertae sedis</taxon>
        <taxon>Mucoromycota</taxon>
        <taxon>Mortierellomycotina</taxon>
        <taxon>Mortierellomycetes</taxon>
        <taxon>Mortierellales</taxon>
        <taxon>Mortierellaceae</taxon>
        <taxon>Entomortierella</taxon>
    </lineage>
</organism>
<feature type="transmembrane region" description="Helical" evidence="1">
    <location>
        <begin position="98"/>
        <end position="122"/>
    </location>
</feature>
<keyword evidence="3" id="KW-1185">Reference proteome</keyword>
<dbReference type="AlphaFoldDB" id="A0A9P3HFL9"/>
<protein>
    <submittedName>
        <fullName evidence="2">Uncharacterized protein</fullName>
    </submittedName>
</protein>
<keyword evidence="1" id="KW-0472">Membrane</keyword>
<evidence type="ECO:0000256" key="1">
    <source>
        <dbReference type="SAM" id="Phobius"/>
    </source>
</evidence>
<evidence type="ECO:0000313" key="2">
    <source>
        <dbReference type="EMBL" id="GJJ75706.1"/>
    </source>
</evidence>
<comment type="caution">
    <text evidence="2">The sequence shown here is derived from an EMBL/GenBank/DDBJ whole genome shotgun (WGS) entry which is preliminary data.</text>
</comment>
<feature type="transmembrane region" description="Helical" evidence="1">
    <location>
        <begin position="12"/>
        <end position="32"/>
    </location>
</feature>
<keyword evidence="1" id="KW-0812">Transmembrane</keyword>
<keyword evidence="1" id="KW-1133">Transmembrane helix</keyword>
<feature type="transmembrane region" description="Helical" evidence="1">
    <location>
        <begin position="63"/>
        <end position="86"/>
    </location>
</feature>
<dbReference type="EMBL" id="BQFW01000011">
    <property type="protein sequence ID" value="GJJ75706.1"/>
    <property type="molecule type" value="Genomic_DNA"/>
</dbReference>
<dbReference type="Proteomes" id="UP000827284">
    <property type="component" value="Unassembled WGS sequence"/>
</dbReference>
<name>A0A9P3HFL9_9FUNG</name>
<reference evidence="2" key="1">
    <citation type="submission" date="2021-11" db="EMBL/GenBank/DDBJ databases">
        <authorList>
            <person name="Herlambang A."/>
            <person name="Guo Y."/>
            <person name="Takashima Y."/>
            <person name="Nishizawa T."/>
        </authorList>
    </citation>
    <scope>NUCLEOTIDE SEQUENCE</scope>
    <source>
        <strain evidence="2">E1425</strain>
    </source>
</reference>